<protein>
    <submittedName>
        <fullName evidence="3">Catechol 2,3-dioxygenase</fullName>
    </submittedName>
</protein>
<sequence>MKPFELPITTKIGSVHLQVSNMEASLRFYSQLLGFRIIEIKESFVFLSSNGSYPSQITLSIIDNSTDKPYKTTGLYHLGIRLPSRKELAITLKRLLEFRWQLCGLSDHTVSEAIYLSDPDDNGIELYVDRTDDVWNSTVDMTTTCMNPRGLLEEIEDKNEYTWQGIHPEADIGHIHLQVSDLNKAAAFYHNLLGFKITWRESQGALFLAAGSYHHHIALNTWSSKNASSPPSNSVGLLSYSFFLDTEKSLNKLINHLKISNYAYDLFSTNNEEGLSLDDPDGIMINFIVNK</sequence>
<dbReference type="SUPFAM" id="SSF54593">
    <property type="entry name" value="Glyoxalase/Bleomycin resistance protein/Dihydroxybiphenyl dioxygenase"/>
    <property type="match status" value="2"/>
</dbReference>
<name>A0A1G5JYL2_9FIRM</name>
<keyword evidence="1" id="KW-0479">Metal-binding</keyword>
<feature type="domain" description="VOC" evidence="2">
    <location>
        <begin position="171"/>
        <end position="290"/>
    </location>
</feature>
<evidence type="ECO:0000313" key="4">
    <source>
        <dbReference type="Proteomes" id="UP000198636"/>
    </source>
</evidence>
<dbReference type="RefSeq" id="WP_091545435.1">
    <property type="nucleotide sequence ID" value="NZ_FMUS01000022.1"/>
</dbReference>
<dbReference type="GO" id="GO:0004462">
    <property type="term" value="F:lactoylglutathione lyase activity"/>
    <property type="evidence" value="ECO:0007669"/>
    <property type="project" value="InterPro"/>
</dbReference>
<keyword evidence="4" id="KW-1185">Reference proteome</keyword>
<keyword evidence="3" id="KW-0223">Dioxygenase</keyword>
<accession>A0A1G5JYL2</accession>
<dbReference type="InterPro" id="IPR029068">
    <property type="entry name" value="Glyas_Bleomycin-R_OHBP_Dase"/>
</dbReference>
<dbReference type="PANTHER" id="PTHR43279">
    <property type="entry name" value="CATECHOL-2,3-DIOXYGENASE"/>
    <property type="match status" value="1"/>
</dbReference>
<dbReference type="GO" id="GO:0046872">
    <property type="term" value="F:metal ion binding"/>
    <property type="evidence" value="ECO:0007669"/>
    <property type="project" value="UniProtKB-KW"/>
</dbReference>
<keyword evidence="3" id="KW-0560">Oxidoreductase</keyword>
<dbReference type="InterPro" id="IPR018146">
    <property type="entry name" value="Glyoxalase_1_CS"/>
</dbReference>
<dbReference type="InterPro" id="IPR004360">
    <property type="entry name" value="Glyas_Fos-R_dOase_dom"/>
</dbReference>
<dbReference type="PROSITE" id="PS51819">
    <property type="entry name" value="VOC"/>
    <property type="match status" value="2"/>
</dbReference>
<dbReference type="EMBL" id="FMUS01000022">
    <property type="protein sequence ID" value="SCY93406.1"/>
    <property type="molecule type" value="Genomic_DNA"/>
</dbReference>
<dbReference type="AlphaFoldDB" id="A0A1G5JYL2"/>
<dbReference type="InterPro" id="IPR037523">
    <property type="entry name" value="VOC_core"/>
</dbReference>
<dbReference type="Proteomes" id="UP000198636">
    <property type="component" value="Unassembled WGS sequence"/>
</dbReference>
<dbReference type="CDD" id="cd16359">
    <property type="entry name" value="VOC_BsCatE_like_C"/>
    <property type="match status" value="1"/>
</dbReference>
<evidence type="ECO:0000259" key="2">
    <source>
        <dbReference type="PROSITE" id="PS51819"/>
    </source>
</evidence>
<dbReference type="Pfam" id="PF00903">
    <property type="entry name" value="Glyoxalase"/>
    <property type="match status" value="2"/>
</dbReference>
<evidence type="ECO:0000256" key="1">
    <source>
        <dbReference type="ARBA" id="ARBA00022723"/>
    </source>
</evidence>
<evidence type="ECO:0000313" key="3">
    <source>
        <dbReference type="EMBL" id="SCY93406.1"/>
    </source>
</evidence>
<dbReference type="GO" id="GO:0051213">
    <property type="term" value="F:dioxygenase activity"/>
    <property type="evidence" value="ECO:0007669"/>
    <property type="project" value="UniProtKB-KW"/>
</dbReference>
<dbReference type="OrthoDB" id="9792626at2"/>
<proteinExistence type="predicted"/>
<dbReference type="Gene3D" id="3.10.180.10">
    <property type="entry name" value="2,3-Dihydroxybiphenyl 1,2-Dioxygenase, domain 1"/>
    <property type="match status" value="2"/>
</dbReference>
<dbReference type="PANTHER" id="PTHR43279:SF1">
    <property type="entry name" value="CATECHOL-2,3-DIOXYGENASE"/>
    <property type="match status" value="1"/>
</dbReference>
<gene>
    <name evidence="3" type="ORF">SAMN03080606_03129</name>
</gene>
<organism evidence="3 4">
    <name type="scientific">Alkaliphilus peptidifermentans DSM 18978</name>
    <dbReference type="NCBI Taxonomy" id="1120976"/>
    <lineage>
        <taxon>Bacteria</taxon>
        <taxon>Bacillati</taxon>
        <taxon>Bacillota</taxon>
        <taxon>Clostridia</taxon>
        <taxon>Peptostreptococcales</taxon>
        <taxon>Natronincolaceae</taxon>
        <taxon>Alkaliphilus</taxon>
    </lineage>
</organism>
<dbReference type="PROSITE" id="PS00934">
    <property type="entry name" value="GLYOXALASE_I_1"/>
    <property type="match status" value="1"/>
</dbReference>
<reference evidence="3 4" key="1">
    <citation type="submission" date="2016-10" db="EMBL/GenBank/DDBJ databases">
        <authorList>
            <person name="de Groot N.N."/>
        </authorList>
    </citation>
    <scope>NUCLEOTIDE SEQUENCE [LARGE SCALE GENOMIC DNA]</scope>
    <source>
        <strain evidence="3 4">DSM 18978</strain>
    </source>
</reference>
<feature type="domain" description="VOC" evidence="2">
    <location>
        <begin position="11"/>
        <end position="129"/>
    </location>
</feature>
<dbReference type="STRING" id="1120976.SAMN03080606_03129"/>